<evidence type="ECO:0000313" key="3">
    <source>
        <dbReference type="Proteomes" id="UP000075886"/>
    </source>
</evidence>
<reference evidence="3" key="1">
    <citation type="submission" date="2014-01" db="EMBL/GenBank/DDBJ databases">
        <title>The Genome Sequence of Anopheles farauti FAR1 (V2).</title>
        <authorList>
            <consortium name="The Broad Institute Genomics Platform"/>
            <person name="Neafsey D.E."/>
            <person name="Besansky N."/>
            <person name="Howell P."/>
            <person name="Walton C."/>
            <person name="Young S.K."/>
            <person name="Zeng Q."/>
            <person name="Gargeya S."/>
            <person name="Fitzgerald M."/>
            <person name="Haas B."/>
            <person name="Abouelleil A."/>
            <person name="Allen A.W."/>
            <person name="Alvarado L."/>
            <person name="Arachchi H.M."/>
            <person name="Berlin A.M."/>
            <person name="Chapman S.B."/>
            <person name="Gainer-Dewar J."/>
            <person name="Goldberg J."/>
            <person name="Griggs A."/>
            <person name="Gujja S."/>
            <person name="Hansen M."/>
            <person name="Howarth C."/>
            <person name="Imamovic A."/>
            <person name="Ireland A."/>
            <person name="Larimer J."/>
            <person name="McCowan C."/>
            <person name="Murphy C."/>
            <person name="Pearson M."/>
            <person name="Poon T.W."/>
            <person name="Priest M."/>
            <person name="Roberts A."/>
            <person name="Saif S."/>
            <person name="Shea T."/>
            <person name="Sisk P."/>
            <person name="Sykes S."/>
            <person name="Wortman J."/>
            <person name="Nusbaum C."/>
            <person name="Birren B."/>
        </authorList>
    </citation>
    <scope>NUCLEOTIDE SEQUENCE [LARGE SCALE GENOMIC DNA]</scope>
    <source>
        <strain evidence="3">FAR1</strain>
    </source>
</reference>
<keyword evidence="3" id="KW-1185">Reference proteome</keyword>
<organism evidence="2 3">
    <name type="scientific">Anopheles farauti</name>
    <dbReference type="NCBI Taxonomy" id="69004"/>
    <lineage>
        <taxon>Eukaryota</taxon>
        <taxon>Metazoa</taxon>
        <taxon>Ecdysozoa</taxon>
        <taxon>Arthropoda</taxon>
        <taxon>Hexapoda</taxon>
        <taxon>Insecta</taxon>
        <taxon>Pterygota</taxon>
        <taxon>Neoptera</taxon>
        <taxon>Endopterygota</taxon>
        <taxon>Diptera</taxon>
        <taxon>Nematocera</taxon>
        <taxon>Culicoidea</taxon>
        <taxon>Culicidae</taxon>
        <taxon>Anophelinae</taxon>
        <taxon>Anopheles</taxon>
    </lineage>
</organism>
<dbReference type="EMBL" id="AXCN02000016">
    <property type="status" value="NOT_ANNOTATED_CDS"/>
    <property type="molecule type" value="Genomic_DNA"/>
</dbReference>
<reference evidence="2" key="2">
    <citation type="submission" date="2020-05" db="UniProtKB">
        <authorList>
            <consortium name="EnsemblMetazoa"/>
        </authorList>
    </citation>
    <scope>IDENTIFICATION</scope>
    <source>
        <strain evidence="2">FAR1</strain>
    </source>
</reference>
<dbReference type="Proteomes" id="UP000075886">
    <property type="component" value="Unassembled WGS sequence"/>
</dbReference>
<evidence type="ECO:0000313" key="2">
    <source>
        <dbReference type="EnsemblMetazoa" id="AFAF014335-PA"/>
    </source>
</evidence>
<protein>
    <submittedName>
        <fullName evidence="2">Uncharacterized protein</fullName>
    </submittedName>
</protein>
<sequence>MCAGRFATLSVAVAGRNLVNPHDAARQRLKWNGETVDDMIHFRGQTSGSDTDDPRLGPTAPWNDAAVPPVYREFTINFVLSPSSHSWSAGKGTVRPAPTPTPPLASHDRPSVDLLLRSDFRSLSTSRLWNLFRLLWLPATAAGTAAPFVPFGGLLPELAFDGLEAISELCEVREELRENCDREARCDMYIG</sequence>
<name>A0A182QPL6_9DIPT</name>
<evidence type="ECO:0000256" key="1">
    <source>
        <dbReference type="SAM" id="MobiDB-lite"/>
    </source>
</evidence>
<proteinExistence type="predicted"/>
<dbReference type="VEuPathDB" id="VectorBase:AFAF014335"/>
<dbReference type="AlphaFoldDB" id="A0A182QPL6"/>
<feature type="region of interest" description="Disordered" evidence="1">
    <location>
        <begin position="85"/>
        <end position="108"/>
    </location>
</feature>
<dbReference type="EnsemblMetazoa" id="AFAF014335-RA">
    <property type="protein sequence ID" value="AFAF014335-PA"/>
    <property type="gene ID" value="AFAF014335"/>
</dbReference>
<accession>A0A182QPL6</accession>